<keyword evidence="4 5" id="KW-0067">ATP-binding</keyword>
<dbReference type="InterPro" id="IPR000212">
    <property type="entry name" value="DNA_helicase_UvrD/REP"/>
</dbReference>
<name>A0A6J4L6G3_9ACTN</name>
<accession>A0A6J4L6G3</accession>
<dbReference type="GO" id="GO:0016787">
    <property type="term" value="F:hydrolase activity"/>
    <property type="evidence" value="ECO:0007669"/>
    <property type="project" value="UniProtKB-UniRule"/>
</dbReference>
<dbReference type="SUPFAM" id="SSF52540">
    <property type="entry name" value="P-loop containing nucleoside triphosphate hydrolases"/>
    <property type="match status" value="1"/>
</dbReference>
<proteinExistence type="predicted"/>
<dbReference type="Gene3D" id="3.40.50.300">
    <property type="entry name" value="P-loop containing nucleotide triphosphate hydrolases"/>
    <property type="match status" value="3"/>
</dbReference>
<organism evidence="7">
    <name type="scientific">uncultured Nocardioidaceae bacterium</name>
    <dbReference type="NCBI Taxonomy" id="253824"/>
    <lineage>
        <taxon>Bacteria</taxon>
        <taxon>Bacillati</taxon>
        <taxon>Actinomycetota</taxon>
        <taxon>Actinomycetes</taxon>
        <taxon>Propionibacteriales</taxon>
        <taxon>Nocardioidaceae</taxon>
        <taxon>environmental samples</taxon>
    </lineage>
</organism>
<dbReference type="EMBL" id="CADCUI010000001">
    <property type="protein sequence ID" value="CAA9323503.1"/>
    <property type="molecule type" value="Genomic_DNA"/>
</dbReference>
<dbReference type="Pfam" id="PF13245">
    <property type="entry name" value="AAA_19"/>
    <property type="match status" value="1"/>
</dbReference>
<sequence>MTDEVVAADVTAQEVAHEQEFVDTVYRRLSEATRNAEALAREGHGRARLGHEGGLVERDAMVFQAAKRIATLNAAHEGLVFGRLDLKDPTEQPRYIGRIGLRDEHRDTLLIDWRAPAAAVFYQATAAEPQGVVRRRVLRCSGKVVVGIEDDLLDAETGSDLPVVGEGALIAQLSRARDRSMHSIVATIQAQQDKAIRAPAKGVVEISGGPGTGKTVVALHRAAYLLYTDRARYERGGVLVVGPSGVFMRYIERVLPSLGETAVALRSLGEVVDGIRADRHDDPAVAAVKGSSRMAEVVRRACRQAVPGAPREFRYFYRDDTLVLDSRELSRIRRGLLGQGRRNRQVGRVASALVDALWRQVRGERAQERSKEEFTDTLLGDDRFLLFVRDWWPALDATEVLPWLRDPEFLGVVAEGVLTPAEIQTVARGWGDDLSVEDVALVDEVRYQIGDPPARTDDEEADPLAGLVDANMPELTTVTDREFSGPRTAGRTDDDGYAHVLVDEAQDLTPMQWRMVGRRGAAATWTVVGDPAQSSWPHPEESRQAKDDALFRIGPLRRPRHRFHLGTNYRNSAEIYRYAAAYAERVGLSADLPDAVRSTGADPVEVVVDVLEDGVREAVDELLGVVDGTVAVVVPAARRQEVTRWVGDWPEVADALAGGDAARLAVLGGLDTKGLEFDGIVVVEPGEIQQESPTGRATLYVVLTRATQRLVTVRS</sequence>
<dbReference type="InterPro" id="IPR014016">
    <property type="entry name" value="UvrD-like_ATP-bd"/>
</dbReference>
<dbReference type="PANTHER" id="PTHR11070:SF45">
    <property type="entry name" value="DNA 3'-5' HELICASE"/>
    <property type="match status" value="1"/>
</dbReference>
<keyword evidence="1 5" id="KW-0547">Nucleotide-binding</keyword>
<evidence type="ECO:0000256" key="4">
    <source>
        <dbReference type="ARBA" id="ARBA00022840"/>
    </source>
</evidence>
<reference evidence="7" key="1">
    <citation type="submission" date="2020-02" db="EMBL/GenBank/DDBJ databases">
        <authorList>
            <person name="Meier V. D."/>
        </authorList>
    </citation>
    <scope>NUCLEOTIDE SEQUENCE</scope>
    <source>
        <strain evidence="7">AVDCRST_MAG34</strain>
    </source>
</reference>
<gene>
    <name evidence="7" type="ORF">AVDCRST_MAG34-1580</name>
</gene>
<evidence type="ECO:0000256" key="1">
    <source>
        <dbReference type="ARBA" id="ARBA00022741"/>
    </source>
</evidence>
<dbReference type="GO" id="GO:0000725">
    <property type="term" value="P:recombinational repair"/>
    <property type="evidence" value="ECO:0007669"/>
    <property type="project" value="TreeGrafter"/>
</dbReference>
<protein>
    <submittedName>
        <fullName evidence="7">Putative helicase protein</fullName>
    </submittedName>
</protein>
<evidence type="ECO:0000259" key="6">
    <source>
        <dbReference type="PROSITE" id="PS51198"/>
    </source>
</evidence>
<dbReference type="PROSITE" id="PS51198">
    <property type="entry name" value="UVRD_HELICASE_ATP_BIND"/>
    <property type="match status" value="1"/>
</dbReference>
<evidence type="ECO:0000313" key="7">
    <source>
        <dbReference type="EMBL" id="CAA9323503.1"/>
    </source>
</evidence>
<dbReference type="InterPro" id="IPR027417">
    <property type="entry name" value="P-loop_NTPase"/>
</dbReference>
<dbReference type="PANTHER" id="PTHR11070">
    <property type="entry name" value="UVRD / RECB / PCRA DNA HELICASE FAMILY MEMBER"/>
    <property type="match status" value="1"/>
</dbReference>
<feature type="binding site" evidence="5">
    <location>
        <begin position="208"/>
        <end position="215"/>
    </location>
    <ligand>
        <name>ATP</name>
        <dbReference type="ChEBI" id="CHEBI:30616"/>
    </ligand>
</feature>
<dbReference type="GO" id="GO:0043138">
    <property type="term" value="F:3'-5' DNA helicase activity"/>
    <property type="evidence" value="ECO:0007669"/>
    <property type="project" value="TreeGrafter"/>
</dbReference>
<dbReference type="GO" id="GO:0005524">
    <property type="term" value="F:ATP binding"/>
    <property type="evidence" value="ECO:0007669"/>
    <property type="project" value="UniProtKB-UniRule"/>
</dbReference>
<keyword evidence="3 5" id="KW-0347">Helicase</keyword>
<dbReference type="AlphaFoldDB" id="A0A6J4L6G3"/>
<keyword evidence="2 5" id="KW-0378">Hydrolase</keyword>
<evidence type="ECO:0000256" key="3">
    <source>
        <dbReference type="ARBA" id="ARBA00022806"/>
    </source>
</evidence>
<dbReference type="GO" id="GO:0003677">
    <property type="term" value="F:DNA binding"/>
    <property type="evidence" value="ECO:0007669"/>
    <property type="project" value="InterPro"/>
</dbReference>
<dbReference type="GO" id="GO:0005829">
    <property type="term" value="C:cytosol"/>
    <property type="evidence" value="ECO:0007669"/>
    <property type="project" value="TreeGrafter"/>
</dbReference>
<evidence type="ECO:0000256" key="5">
    <source>
        <dbReference type="PROSITE-ProRule" id="PRU00560"/>
    </source>
</evidence>
<feature type="domain" description="UvrD-like helicase ATP-binding" evidence="6">
    <location>
        <begin position="187"/>
        <end position="572"/>
    </location>
</feature>
<evidence type="ECO:0000256" key="2">
    <source>
        <dbReference type="ARBA" id="ARBA00022801"/>
    </source>
</evidence>